<evidence type="ECO:0000313" key="1">
    <source>
        <dbReference type="EMBL" id="CAH1274857.1"/>
    </source>
</evidence>
<reference evidence="1" key="1">
    <citation type="submission" date="2022-01" db="EMBL/GenBank/DDBJ databases">
        <authorList>
            <person name="Braso-Vives M."/>
        </authorList>
    </citation>
    <scope>NUCLEOTIDE SEQUENCE</scope>
</reference>
<proteinExistence type="predicted"/>
<dbReference type="AlphaFoldDB" id="A0A8S4MLN5"/>
<dbReference type="Proteomes" id="UP000838412">
    <property type="component" value="Unassembled WGS sequence"/>
</dbReference>
<evidence type="ECO:0000313" key="2">
    <source>
        <dbReference type="Proteomes" id="UP000838412"/>
    </source>
</evidence>
<dbReference type="OrthoDB" id="10383529at2759"/>
<organism evidence="1 2">
    <name type="scientific">Branchiostoma lanceolatum</name>
    <name type="common">Common lancelet</name>
    <name type="synonym">Amphioxus lanceolatum</name>
    <dbReference type="NCBI Taxonomy" id="7740"/>
    <lineage>
        <taxon>Eukaryota</taxon>
        <taxon>Metazoa</taxon>
        <taxon>Chordata</taxon>
        <taxon>Cephalochordata</taxon>
        <taxon>Leptocardii</taxon>
        <taxon>Amphioxiformes</taxon>
        <taxon>Branchiostomatidae</taxon>
        <taxon>Branchiostoma</taxon>
    </lineage>
</organism>
<dbReference type="EMBL" id="CAKMNS010000015">
    <property type="protein sequence ID" value="CAH1274857.1"/>
    <property type="molecule type" value="Genomic_DNA"/>
</dbReference>
<accession>A0A8S4MLN5</accession>
<name>A0A8S4MLN5_BRALA</name>
<sequence>MPYMPQNSSYMRNVVDSIVFDGKMAASHSSPSNYVSIKVVRKGGNVVTDWYAIDVGEGELTFIQLYERLVAASEFRPQNFRHVLSRTAAVNFYVNEEKCGRGVEVYSGLQVGQATRQFGCFVRMEVDKTAAESTDDPRPKSAFEVMMSASRDQSQHQMMWPSYAGTSGGVNNNVRGHTMLYNSIVDLLKAQGFRFIRTKGNEASSKEIVYAIRNAVWYILPHLKTLADRSIHLPEALGSLYNRNDYSQVYNNPVLHRHNLGQLSSKDLDMHAQELYKVACLPLLQQEKFKHVKDIVVNLGKNLSKYNEHLQASNQKVQEQRKQMFPVRTVEDGCSSALRVIEAKARSDAKLITRYANIESYLDSVEEYQLCFLNDFAPSDYRKRYEYMNELQLPMSVEVYTYKSGNSLGALHFVWKIPATKETRDLNQTSKLMHLAEKEVPVYHTREMRRRFRDRFSLVTKATASNFYG</sequence>
<protein>
    <submittedName>
        <fullName evidence="1">Hypp9329 protein</fullName>
    </submittedName>
</protein>
<keyword evidence="2" id="KW-1185">Reference proteome</keyword>
<gene>
    <name evidence="1" type="primary">Hypp9329</name>
    <name evidence="1" type="ORF">BLAG_LOCUS25711</name>
</gene>
<comment type="caution">
    <text evidence="1">The sequence shown here is derived from an EMBL/GenBank/DDBJ whole genome shotgun (WGS) entry which is preliminary data.</text>
</comment>